<protein>
    <submittedName>
        <fullName evidence="3">P-loop containing nucleoside triphosphate hydrolase protein</fullName>
    </submittedName>
</protein>
<keyword evidence="4" id="KW-1185">Reference proteome</keyword>
<evidence type="ECO:0000313" key="3">
    <source>
        <dbReference type="EMBL" id="KAK8232032.1"/>
    </source>
</evidence>
<accession>A0ABR1YJQ0</accession>
<reference evidence="3 4" key="1">
    <citation type="submission" date="2024-04" db="EMBL/GenBank/DDBJ databases">
        <title>Phyllosticta paracitricarpa is synonymous to the EU quarantine fungus P. citricarpa based on phylogenomic analyses.</title>
        <authorList>
            <consortium name="Lawrence Berkeley National Laboratory"/>
            <person name="Van Ingen-Buijs V.A."/>
            <person name="Van Westerhoven A.C."/>
            <person name="Haridas S."/>
            <person name="Skiadas P."/>
            <person name="Martin F."/>
            <person name="Groenewald J.Z."/>
            <person name="Crous P.W."/>
            <person name="Seidl M.F."/>
        </authorList>
    </citation>
    <scope>NUCLEOTIDE SEQUENCE [LARGE SCALE GENOMIC DNA]</scope>
    <source>
        <strain evidence="3 4">CBS 123374</strain>
    </source>
</reference>
<dbReference type="GO" id="GO:0016787">
    <property type="term" value="F:hydrolase activity"/>
    <property type="evidence" value="ECO:0007669"/>
    <property type="project" value="UniProtKB-KW"/>
</dbReference>
<dbReference type="Pfam" id="PF23232">
    <property type="entry name" value="AAA_lid_13"/>
    <property type="match status" value="1"/>
</dbReference>
<evidence type="ECO:0000313" key="4">
    <source>
        <dbReference type="Proteomes" id="UP001492380"/>
    </source>
</evidence>
<dbReference type="InterPro" id="IPR056599">
    <property type="entry name" value="AAA_lid_fung"/>
</dbReference>
<dbReference type="Proteomes" id="UP001492380">
    <property type="component" value="Unassembled WGS sequence"/>
</dbReference>
<name>A0ABR1YJQ0_9PEZI</name>
<dbReference type="InterPro" id="IPR003593">
    <property type="entry name" value="AAA+_ATPase"/>
</dbReference>
<feature type="region of interest" description="Disordered" evidence="1">
    <location>
        <begin position="61"/>
        <end position="80"/>
    </location>
</feature>
<dbReference type="InterPro" id="IPR027417">
    <property type="entry name" value="P-loop_NTPase"/>
</dbReference>
<feature type="domain" description="AAA+ ATPase" evidence="2">
    <location>
        <begin position="519"/>
        <end position="644"/>
    </location>
</feature>
<dbReference type="Gene3D" id="3.40.50.300">
    <property type="entry name" value="P-loop containing nucleotide triphosphate hydrolases"/>
    <property type="match status" value="1"/>
</dbReference>
<organism evidence="3 4">
    <name type="scientific">Phyllosticta capitalensis</name>
    <dbReference type="NCBI Taxonomy" id="121624"/>
    <lineage>
        <taxon>Eukaryota</taxon>
        <taxon>Fungi</taxon>
        <taxon>Dikarya</taxon>
        <taxon>Ascomycota</taxon>
        <taxon>Pezizomycotina</taxon>
        <taxon>Dothideomycetes</taxon>
        <taxon>Dothideomycetes incertae sedis</taxon>
        <taxon>Botryosphaeriales</taxon>
        <taxon>Phyllostictaceae</taxon>
        <taxon>Phyllosticta</taxon>
    </lineage>
</organism>
<dbReference type="SMART" id="SM00382">
    <property type="entry name" value="AAA"/>
    <property type="match status" value="1"/>
</dbReference>
<feature type="region of interest" description="Disordered" evidence="1">
    <location>
        <begin position="727"/>
        <end position="765"/>
    </location>
</feature>
<feature type="compositionally biased region" description="Low complexity" evidence="1">
    <location>
        <begin position="728"/>
        <end position="748"/>
    </location>
</feature>
<comment type="caution">
    <text evidence="3">The sequence shown here is derived from an EMBL/GenBank/DDBJ whole genome shotgun (WGS) entry which is preliminary data.</text>
</comment>
<dbReference type="SUPFAM" id="SSF52540">
    <property type="entry name" value="P-loop containing nucleoside triphosphate hydrolases"/>
    <property type="match status" value="1"/>
</dbReference>
<dbReference type="CDD" id="cd19481">
    <property type="entry name" value="RecA-like_protease"/>
    <property type="match status" value="1"/>
</dbReference>
<proteinExistence type="predicted"/>
<sequence>MPPRQGDVINPFNQWEFQRLVNKDVPEDMIKILQQEYGDDVTGAVARYHVIEMEKKRVSESKLEANVPNKKEDEESKGIRERDQYWDKAQRRWRLKPPARSSITKGSSRFVLFVRRVYSEKMTFERTIVQVNGQVLRNALRNIFRESEGFTLTKDQGVELEDIRFLYWAKPELELLRKHYQSQEDTLSLFEIETGLRFIQTEWAQTHAAIESLLPSSIRFDYLWTIFTPDSLLVGKDPLGSITIWRVRSGNQVKTEKGYVFAISTEHVEWDGERMDMVKKMVKIDKFFGTIALEDLPYMPLRYHPQALLIAEKILKRSDKKMVFCEKGYQFRDHDGLGLTAAFASATERKPVLHHYSGRIMVDPEMMRQVEPNNIFLPSLVKFRFPRVFMSDVTSDEQEILSHLLRDPNKLEGFSTGGHSVDNESGMPVVETGKERGALKRFMTTEQRLLLSGMLFGYFPGDSKWGAFGIDRVSEFEWNETAFESLVMEKTLKKTMFRLVTAHSSRTSDFDDFVKGKGKGLIGLLQGPPGSGKTLTAEAIAETAKMPLYMVSSGALGAGPMEIHINLTKILHLAAHWKAVLLLDEADVFLAKRTMADLNRNAIVSIFLRELEYYQGILLLTTNQAQDIDEAFKSRIHFCHSYPNLDFAARRMIWQDFMKRTRETQTGVSIDVTDDGIDKLAEMSLNGRQIKNAMSIAVGLALKDEPPIITAEGIMDTTDRLQNFSFESSQTTGSTPTGTGSSSGSSASLVVKKRSGPPLPPKKPK</sequence>
<dbReference type="InterPro" id="IPR054289">
    <property type="entry name" value="DUF7025"/>
</dbReference>
<evidence type="ECO:0000259" key="2">
    <source>
        <dbReference type="SMART" id="SM00382"/>
    </source>
</evidence>
<dbReference type="PANTHER" id="PTHR46411">
    <property type="entry name" value="FAMILY ATPASE, PUTATIVE-RELATED"/>
    <property type="match status" value="1"/>
</dbReference>
<gene>
    <name evidence="3" type="ORF">HDK90DRAFT_467233</name>
</gene>
<dbReference type="Pfam" id="PF22942">
    <property type="entry name" value="DUF7025"/>
    <property type="match status" value="1"/>
</dbReference>
<dbReference type="Pfam" id="PF00004">
    <property type="entry name" value="AAA"/>
    <property type="match status" value="1"/>
</dbReference>
<keyword evidence="3" id="KW-0378">Hydrolase</keyword>
<dbReference type="PANTHER" id="PTHR46411:SF3">
    <property type="entry name" value="AAA+ ATPASE DOMAIN-CONTAINING PROTEIN"/>
    <property type="match status" value="1"/>
</dbReference>
<dbReference type="InterPro" id="IPR003959">
    <property type="entry name" value="ATPase_AAA_core"/>
</dbReference>
<dbReference type="EMBL" id="JBBWRZ010000007">
    <property type="protein sequence ID" value="KAK8232032.1"/>
    <property type="molecule type" value="Genomic_DNA"/>
</dbReference>
<evidence type="ECO:0000256" key="1">
    <source>
        <dbReference type="SAM" id="MobiDB-lite"/>
    </source>
</evidence>